<protein>
    <submittedName>
        <fullName evidence="1">Uncharacterized protein</fullName>
    </submittedName>
</protein>
<organism evidence="1 2">
    <name type="scientific">Gossypium barbadense</name>
    <name type="common">Sea Island cotton</name>
    <name type="synonym">Hibiscus barbadensis</name>
    <dbReference type="NCBI Taxonomy" id="3634"/>
    <lineage>
        <taxon>Eukaryota</taxon>
        <taxon>Viridiplantae</taxon>
        <taxon>Streptophyta</taxon>
        <taxon>Embryophyta</taxon>
        <taxon>Tracheophyta</taxon>
        <taxon>Spermatophyta</taxon>
        <taxon>Magnoliopsida</taxon>
        <taxon>eudicotyledons</taxon>
        <taxon>Gunneridae</taxon>
        <taxon>Pentapetalae</taxon>
        <taxon>rosids</taxon>
        <taxon>malvids</taxon>
        <taxon>Malvales</taxon>
        <taxon>Malvaceae</taxon>
        <taxon>Malvoideae</taxon>
        <taxon>Gossypium</taxon>
    </lineage>
</organism>
<name>A0A2P5WKI5_GOSBA</name>
<accession>A0A2P5WKI5</accession>
<dbReference type="AlphaFoldDB" id="A0A2P5WKI5"/>
<gene>
    <name evidence="1" type="ORF">GOBAR_AA29099</name>
</gene>
<reference evidence="1 2" key="1">
    <citation type="submission" date="2015-01" db="EMBL/GenBank/DDBJ databases">
        <title>Genome of allotetraploid Gossypium barbadense reveals genomic plasticity and fiber elongation in cotton evolution.</title>
        <authorList>
            <person name="Chen X."/>
            <person name="Liu X."/>
            <person name="Zhao B."/>
            <person name="Zheng H."/>
            <person name="Hu Y."/>
            <person name="Lu G."/>
            <person name="Yang C."/>
            <person name="Chen J."/>
            <person name="Shan C."/>
            <person name="Zhang L."/>
            <person name="Zhou Y."/>
            <person name="Wang L."/>
            <person name="Guo W."/>
            <person name="Bai Y."/>
            <person name="Ruan J."/>
            <person name="Shangguan X."/>
            <person name="Mao Y."/>
            <person name="Jiang J."/>
            <person name="Zhu Y."/>
            <person name="Lei J."/>
            <person name="Kang H."/>
            <person name="Chen S."/>
            <person name="He X."/>
            <person name="Wang R."/>
            <person name="Wang Y."/>
            <person name="Chen J."/>
            <person name="Wang L."/>
            <person name="Yu S."/>
            <person name="Wang B."/>
            <person name="Wei J."/>
            <person name="Song S."/>
            <person name="Lu X."/>
            <person name="Gao Z."/>
            <person name="Gu W."/>
            <person name="Deng X."/>
            <person name="Ma D."/>
            <person name="Wang S."/>
            <person name="Liang W."/>
            <person name="Fang L."/>
            <person name="Cai C."/>
            <person name="Zhu X."/>
            <person name="Zhou B."/>
            <person name="Zhang Y."/>
            <person name="Chen Z."/>
            <person name="Xu S."/>
            <person name="Zhu R."/>
            <person name="Wang S."/>
            <person name="Zhang T."/>
            <person name="Zhao G."/>
        </authorList>
    </citation>
    <scope>NUCLEOTIDE SEQUENCE [LARGE SCALE GENOMIC DNA]</scope>
    <source>
        <strain evidence="2">cv. Xinhai21</strain>
        <tissue evidence="1">Leaf</tissue>
    </source>
</reference>
<dbReference type="EMBL" id="KZ667280">
    <property type="protein sequence ID" value="PPR91585.1"/>
    <property type="molecule type" value="Genomic_DNA"/>
</dbReference>
<evidence type="ECO:0000313" key="2">
    <source>
        <dbReference type="Proteomes" id="UP000239757"/>
    </source>
</evidence>
<evidence type="ECO:0000313" key="1">
    <source>
        <dbReference type="EMBL" id="PPR91585.1"/>
    </source>
</evidence>
<proteinExistence type="predicted"/>
<dbReference type="Proteomes" id="UP000239757">
    <property type="component" value="Unassembled WGS sequence"/>
</dbReference>
<sequence length="66" mass="7535">MVEWWLARFENGAAKEVRRLGAKGTRACSGCCFWQQGTCNSRLATRVVDGRGVWVDDMKRWRGEKG</sequence>